<evidence type="ECO:0000313" key="2">
    <source>
        <dbReference type="EMBL" id="EMI51987.1"/>
    </source>
</evidence>
<dbReference type="PATRIC" id="fig|1263870.3.peg.6978"/>
<gene>
    <name evidence="2" type="ORF">RSSM_06578</name>
</gene>
<dbReference type="Proteomes" id="UP000011885">
    <property type="component" value="Unassembled WGS sequence"/>
</dbReference>
<reference evidence="2 3" key="1">
    <citation type="journal article" date="2013" name="Mar. Genomics">
        <title>Expression of sulfatases in Rhodopirellula baltica and the diversity of sulfatases in the genus Rhodopirellula.</title>
        <authorList>
            <person name="Wegner C.E."/>
            <person name="Richter-Heitmann T."/>
            <person name="Klindworth A."/>
            <person name="Klockow C."/>
            <person name="Richter M."/>
            <person name="Achstetter T."/>
            <person name="Glockner F.O."/>
            <person name="Harder J."/>
        </authorList>
    </citation>
    <scope>NUCLEOTIDE SEQUENCE [LARGE SCALE GENOMIC DNA]</scope>
    <source>
        <strain evidence="2 3">SM41</strain>
    </source>
</reference>
<proteinExistence type="predicted"/>
<accession>M5TS23</accession>
<dbReference type="InterPro" id="IPR019260">
    <property type="entry name" value="DUF2262"/>
</dbReference>
<dbReference type="AlphaFoldDB" id="M5TS23"/>
<dbReference type="RefSeq" id="WP_008688775.1">
    <property type="nucleotide sequence ID" value="NZ_ANOH01000460.1"/>
</dbReference>
<organism evidence="2 3">
    <name type="scientific">Rhodopirellula sallentina SM41</name>
    <dbReference type="NCBI Taxonomy" id="1263870"/>
    <lineage>
        <taxon>Bacteria</taxon>
        <taxon>Pseudomonadati</taxon>
        <taxon>Planctomycetota</taxon>
        <taxon>Planctomycetia</taxon>
        <taxon>Pirellulales</taxon>
        <taxon>Pirellulaceae</taxon>
        <taxon>Rhodopirellula</taxon>
    </lineage>
</organism>
<evidence type="ECO:0000259" key="1">
    <source>
        <dbReference type="Pfam" id="PF10020"/>
    </source>
</evidence>
<sequence length="145" mass="15623">MDTIEHPALGTLEFDASLNWYTTNIVVQGEPAAFRLSLDECDDTTTLLSNGADVASGISATALAAADYAVHTLLDDINNHWLRDGELRLSHEQLVAMLLLESVVVYPDGGSEWLFVDRTAELLVGHCVIAFSEPDGTFSDASING</sequence>
<dbReference type="OrthoDB" id="1151029at2"/>
<comment type="caution">
    <text evidence="2">The sequence shown here is derived from an EMBL/GenBank/DDBJ whole genome shotgun (WGS) entry which is preliminary data.</text>
</comment>
<dbReference type="EMBL" id="ANOH01000460">
    <property type="protein sequence ID" value="EMI51987.1"/>
    <property type="molecule type" value="Genomic_DNA"/>
</dbReference>
<protein>
    <recommendedName>
        <fullName evidence="1">DUF2262 domain-containing protein</fullName>
    </recommendedName>
</protein>
<keyword evidence="3" id="KW-1185">Reference proteome</keyword>
<name>M5TS23_9BACT</name>
<evidence type="ECO:0000313" key="3">
    <source>
        <dbReference type="Proteomes" id="UP000011885"/>
    </source>
</evidence>
<feature type="domain" description="DUF2262" evidence="1">
    <location>
        <begin position="7"/>
        <end position="143"/>
    </location>
</feature>
<dbReference type="Pfam" id="PF10020">
    <property type="entry name" value="DUF2262"/>
    <property type="match status" value="1"/>
</dbReference>